<keyword evidence="2" id="KW-1185">Reference proteome</keyword>
<comment type="caution">
    <text evidence="1">The sequence shown here is derived from an EMBL/GenBank/DDBJ whole genome shotgun (WGS) entry which is preliminary data.</text>
</comment>
<protein>
    <submittedName>
        <fullName evidence="1">Uncharacterized protein</fullName>
    </submittedName>
</protein>
<dbReference type="AlphaFoldDB" id="A0A9Q1CQE9"/>
<organism evidence="1 2">
    <name type="scientific">Holothuria leucospilota</name>
    <name type="common">Black long sea cucumber</name>
    <name type="synonym">Mertensiothuria leucospilota</name>
    <dbReference type="NCBI Taxonomy" id="206669"/>
    <lineage>
        <taxon>Eukaryota</taxon>
        <taxon>Metazoa</taxon>
        <taxon>Echinodermata</taxon>
        <taxon>Eleutherozoa</taxon>
        <taxon>Echinozoa</taxon>
        <taxon>Holothuroidea</taxon>
        <taxon>Aspidochirotacea</taxon>
        <taxon>Aspidochirotida</taxon>
        <taxon>Holothuriidae</taxon>
        <taxon>Holothuria</taxon>
    </lineage>
</organism>
<proteinExistence type="predicted"/>
<dbReference type="EMBL" id="JAIZAY010000001">
    <property type="protein sequence ID" value="KAJ8049657.1"/>
    <property type="molecule type" value="Genomic_DNA"/>
</dbReference>
<dbReference type="Proteomes" id="UP001152320">
    <property type="component" value="Chromosome 1"/>
</dbReference>
<gene>
    <name evidence="1" type="ORF">HOLleu_02497</name>
</gene>
<accession>A0A9Q1CQE9</accession>
<reference evidence="1" key="1">
    <citation type="submission" date="2021-10" db="EMBL/GenBank/DDBJ databases">
        <title>Tropical sea cucumber genome reveals ecological adaptation and Cuvierian tubules defense mechanism.</title>
        <authorList>
            <person name="Chen T."/>
        </authorList>
    </citation>
    <scope>NUCLEOTIDE SEQUENCE</scope>
    <source>
        <strain evidence="1">Nanhai2018</strain>
        <tissue evidence="1">Muscle</tissue>
    </source>
</reference>
<evidence type="ECO:0000313" key="2">
    <source>
        <dbReference type="Proteomes" id="UP001152320"/>
    </source>
</evidence>
<evidence type="ECO:0000313" key="1">
    <source>
        <dbReference type="EMBL" id="KAJ8049657.1"/>
    </source>
</evidence>
<sequence length="87" mass="10231">MSVLMEQKYVKSSVTRLCTCVPIENYKIPLRLSFQVMRVIMEKKLKKGKMIFLRCQLLKQLVVTKKTLDRMKALYVRDAHSSILLLL</sequence>
<name>A0A9Q1CQE9_HOLLE</name>